<accession>A0A484KL79</accession>
<feature type="compositionally biased region" description="Basic and acidic residues" evidence="1">
    <location>
        <begin position="62"/>
        <end position="71"/>
    </location>
</feature>
<feature type="compositionally biased region" description="Polar residues" evidence="1">
    <location>
        <begin position="130"/>
        <end position="141"/>
    </location>
</feature>
<organism evidence="2 3">
    <name type="scientific">Cuscuta campestris</name>
    <dbReference type="NCBI Taxonomy" id="132261"/>
    <lineage>
        <taxon>Eukaryota</taxon>
        <taxon>Viridiplantae</taxon>
        <taxon>Streptophyta</taxon>
        <taxon>Embryophyta</taxon>
        <taxon>Tracheophyta</taxon>
        <taxon>Spermatophyta</taxon>
        <taxon>Magnoliopsida</taxon>
        <taxon>eudicotyledons</taxon>
        <taxon>Gunneridae</taxon>
        <taxon>Pentapetalae</taxon>
        <taxon>asterids</taxon>
        <taxon>lamiids</taxon>
        <taxon>Solanales</taxon>
        <taxon>Convolvulaceae</taxon>
        <taxon>Cuscuteae</taxon>
        <taxon>Cuscuta</taxon>
        <taxon>Cuscuta subgen. Grammica</taxon>
        <taxon>Cuscuta sect. Cleistogrammica</taxon>
    </lineage>
</organism>
<dbReference type="PANTHER" id="PTHR36374">
    <property type="entry name" value="OS01G0969000 PROTEIN"/>
    <property type="match status" value="1"/>
</dbReference>
<feature type="region of interest" description="Disordered" evidence="1">
    <location>
        <begin position="1"/>
        <end position="28"/>
    </location>
</feature>
<feature type="compositionally biased region" description="Low complexity" evidence="1">
    <location>
        <begin position="1"/>
        <end position="16"/>
    </location>
</feature>
<name>A0A484KL79_9ASTE</name>
<dbReference type="AlphaFoldDB" id="A0A484KL79"/>
<evidence type="ECO:0000313" key="3">
    <source>
        <dbReference type="Proteomes" id="UP000595140"/>
    </source>
</evidence>
<proteinExistence type="predicted"/>
<evidence type="ECO:0000313" key="2">
    <source>
        <dbReference type="EMBL" id="VFQ62832.1"/>
    </source>
</evidence>
<dbReference type="PANTHER" id="PTHR36374:SF1">
    <property type="entry name" value="OS01G0969000 PROTEIN"/>
    <property type="match status" value="1"/>
</dbReference>
<keyword evidence="3" id="KW-1185">Reference proteome</keyword>
<reference evidence="2 3" key="1">
    <citation type="submission" date="2018-04" db="EMBL/GenBank/DDBJ databases">
        <authorList>
            <person name="Vogel A."/>
        </authorList>
    </citation>
    <scope>NUCLEOTIDE SEQUENCE [LARGE SCALE GENOMIC DNA]</scope>
</reference>
<sequence length="141" mass="15653">MSEQFTASAVSGGSTSSEDDRRNNPNNPLLSLLSAFLQLFKPPQPKPAPAADEAQPGNPKPEVAEDKEKPSVVKFPRAELPSLKLESHESETDTKPAVLWQVYAIGGYLVLKWAWTRWNERKLKKKPSNEETSPPAQEEQS</sequence>
<dbReference type="Proteomes" id="UP000595140">
    <property type="component" value="Unassembled WGS sequence"/>
</dbReference>
<feature type="region of interest" description="Disordered" evidence="1">
    <location>
        <begin position="122"/>
        <end position="141"/>
    </location>
</feature>
<protein>
    <submittedName>
        <fullName evidence="2">Uncharacterized protein</fullName>
    </submittedName>
</protein>
<dbReference type="GO" id="GO:0009507">
    <property type="term" value="C:chloroplast"/>
    <property type="evidence" value="ECO:0007669"/>
    <property type="project" value="TreeGrafter"/>
</dbReference>
<dbReference type="OrthoDB" id="1892038at2759"/>
<evidence type="ECO:0000256" key="1">
    <source>
        <dbReference type="SAM" id="MobiDB-lite"/>
    </source>
</evidence>
<gene>
    <name evidence="2" type="ORF">CCAM_LOCUS4608</name>
</gene>
<feature type="region of interest" description="Disordered" evidence="1">
    <location>
        <begin position="41"/>
        <end position="91"/>
    </location>
</feature>
<dbReference type="EMBL" id="OOIL02000242">
    <property type="protein sequence ID" value="VFQ62832.1"/>
    <property type="molecule type" value="Genomic_DNA"/>
</dbReference>